<keyword evidence="6" id="KW-1015">Disulfide bond</keyword>
<comment type="similarity">
    <text evidence="1">Belongs to the thioredoxin family. DsbA subfamily.</text>
</comment>
<keyword evidence="4" id="KW-0249">Electron transport</keyword>
<evidence type="ECO:0000256" key="2">
    <source>
        <dbReference type="ARBA" id="ARBA00007787"/>
    </source>
</evidence>
<feature type="domain" description="Thioredoxin-like fold" evidence="9">
    <location>
        <begin position="90"/>
        <end position="251"/>
    </location>
</feature>
<dbReference type="EMBL" id="FRAN01000009">
    <property type="protein sequence ID" value="SHL59312.1"/>
    <property type="molecule type" value="Genomic_DNA"/>
</dbReference>
<dbReference type="GO" id="GO:0016853">
    <property type="term" value="F:isomerase activity"/>
    <property type="evidence" value="ECO:0007669"/>
    <property type="project" value="UniProtKB-KW"/>
</dbReference>
<comment type="similarity">
    <text evidence="2">Belongs to the glutaredoxin family.</text>
</comment>
<evidence type="ECO:0000256" key="3">
    <source>
        <dbReference type="ARBA" id="ARBA00022729"/>
    </source>
</evidence>
<name>A0A1M7BWC6_HALPU</name>
<dbReference type="PROSITE" id="PS51257">
    <property type="entry name" value="PROKAR_LIPOPROTEIN"/>
    <property type="match status" value="1"/>
</dbReference>
<keyword evidence="11" id="KW-1185">Reference proteome</keyword>
<evidence type="ECO:0000313" key="10">
    <source>
        <dbReference type="EMBL" id="SHL59312.1"/>
    </source>
</evidence>
<organism evidence="10 11">
    <name type="scientific">Haladaptatus paucihalophilus DX253</name>
    <dbReference type="NCBI Taxonomy" id="797209"/>
    <lineage>
        <taxon>Archaea</taxon>
        <taxon>Methanobacteriati</taxon>
        <taxon>Methanobacteriota</taxon>
        <taxon>Stenosarchaea group</taxon>
        <taxon>Halobacteria</taxon>
        <taxon>Halobacteriales</taxon>
        <taxon>Haladaptataceae</taxon>
        <taxon>Haladaptatus</taxon>
    </lineage>
</organism>
<proteinExistence type="inferred from homology"/>
<protein>
    <submittedName>
        <fullName evidence="10">Protein-disulfide isomerase</fullName>
    </submittedName>
</protein>
<dbReference type="PANTHER" id="PTHR13887">
    <property type="entry name" value="GLUTATHIONE S-TRANSFERASE KAPPA"/>
    <property type="match status" value="1"/>
</dbReference>
<evidence type="ECO:0000256" key="5">
    <source>
        <dbReference type="ARBA" id="ARBA00023002"/>
    </source>
</evidence>
<evidence type="ECO:0000256" key="6">
    <source>
        <dbReference type="ARBA" id="ARBA00023157"/>
    </source>
</evidence>
<dbReference type="Pfam" id="PF13462">
    <property type="entry name" value="Thioredoxin_4"/>
    <property type="match status" value="1"/>
</dbReference>
<keyword evidence="7" id="KW-0676">Redox-active center</keyword>
<dbReference type="SUPFAM" id="SSF52833">
    <property type="entry name" value="Thioredoxin-like"/>
    <property type="match status" value="1"/>
</dbReference>
<accession>A0A1M7BWC6</accession>
<evidence type="ECO:0000256" key="1">
    <source>
        <dbReference type="ARBA" id="ARBA00005791"/>
    </source>
</evidence>
<evidence type="ECO:0000259" key="9">
    <source>
        <dbReference type="Pfam" id="PF13462"/>
    </source>
</evidence>
<gene>
    <name evidence="10" type="ORF">SAMN05444342_4194</name>
</gene>
<evidence type="ECO:0000256" key="8">
    <source>
        <dbReference type="SAM" id="MobiDB-lite"/>
    </source>
</evidence>
<feature type="compositionally biased region" description="Low complexity" evidence="8">
    <location>
        <begin position="29"/>
        <end position="50"/>
    </location>
</feature>
<keyword evidence="5" id="KW-0560">Oxidoreductase</keyword>
<feature type="region of interest" description="Disordered" evidence="8">
    <location>
        <begin position="20"/>
        <end position="68"/>
    </location>
</feature>
<evidence type="ECO:0000256" key="4">
    <source>
        <dbReference type="ARBA" id="ARBA00022982"/>
    </source>
</evidence>
<dbReference type="InterPro" id="IPR012336">
    <property type="entry name" value="Thioredoxin-like_fold"/>
</dbReference>
<keyword evidence="3" id="KW-0732">Signal</keyword>
<evidence type="ECO:0000313" key="11">
    <source>
        <dbReference type="Proteomes" id="UP000184203"/>
    </source>
</evidence>
<dbReference type="PANTHER" id="PTHR13887:SF14">
    <property type="entry name" value="DISULFIDE BOND FORMATION PROTEIN D"/>
    <property type="match status" value="1"/>
</dbReference>
<dbReference type="Proteomes" id="UP000184203">
    <property type="component" value="Unassembled WGS sequence"/>
</dbReference>
<dbReference type="InterPro" id="IPR036249">
    <property type="entry name" value="Thioredoxin-like_sf"/>
</dbReference>
<sequence length="268" mass="29576">MNKSRRKFFQVIGSTAVASSSGCTSLFGQSNTTTTTSTTTNEQSTETQQTPDLEISDTTTTREKQEVQRPAGIVNQVSTPNQPAQYTYAQMGSNDAPVTATVYGSWKCPYTQEFVEEYLQTIIEKFVRPGDVRLAFREVAYDEGEPFHGPDELTAAHAGLSVWNHSPGVYWSFFALMFANQQSTTESWATTDRLIQIAKAAGVSNSSKIRQDIKNRTYQQEIKATMQKVHELELGAVPRVVVGKSKTAPTVDAGDTENQLKQAIADKK</sequence>
<keyword evidence="10" id="KW-0413">Isomerase</keyword>
<reference evidence="11" key="1">
    <citation type="submission" date="2016-11" db="EMBL/GenBank/DDBJ databases">
        <authorList>
            <person name="Varghese N."/>
            <person name="Submissions S."/>
        </authorList>
    </citation>
    <scope>NUCLEOTIDE SEQUENCE [LARGE SCALE GENOMIC DNA]</scope>
    <source>
        <strain evidence="11">DX253</strain>
    </source>
</reference>
<keyword evidence="4" id="KW-0813">Transport</keyword>
<dbReference type="GO" id="GO:0016491">
    <property type="term" value="F:oxidoreductase activity"/>
    <property type="evidence" value="ECO:0007669"/>
    <property type="project" value="UniProtKB-KW"/>
</dbReference>
<evidence type="ECO:0000256" key="7">
    <source>
        <dbReference type="ARBA" id="ARBA00023284"/>
    </source>
</evidence>
<dbReference type="AlphaFoldDB" id="A0A1M7BWC6"/>
<dbReference type="Gene3D" id="3.40.30.10">
    <property type="entry name" value="Glutaredoxin"/>
    <property type="match status" value="1"/>
</dbReference>